<feature type="compositionally biased region" description="Basic and acidic residues" evidence="1">
    <location>
        <begin position="392"/>
        <end position="416"/>
    </location>
</feature>
<feature type="compositionally biased region" description="Polar residues" evidence="1">
    <location>
        <begin position="144"/>
        <end position="156"/>
    </location>
</feature>
<keyword evidence="4" id="KW-1185">Reference proteome</keyword>
<sequence>MADQRQPFRFRLPWLAGAPTAQPPRPSTDSQPPRPRLETQTPARPTATVPVQRPPFRPAGIAPAQPPPSQAQVPQRTEAQPPSTTPAPTQPQVATQPSASQAQVPQTTEPQPPSTTPASPKPQVVTQPAAPPSRPTPQALVETPTPSDVTTESRVTSPPAPISRTAPTTPALASLPRSPSRAEPQPRAAGPVPSSPSRTSQTQPTSRASPQPRPRTTSQASPPSRSSTQAQPTGPTTLQTTIAESSQPTFAPTQAPSLSEQEVPKPVVPQPLSQEPQPMAQVPSETTFISQELTATETSSQPDGEATRPTKVSPASDVIGDEEKHITKRESEEREGGKKAAREIIAEEKTSGPGYEKPTKKTITGPLSEAASVSETREKDITRAGFQAQQEPKQEKEETFDRKETIVATRSREKQIKIASPTHQKERRTSSISTTQRPSPISNGEQLPLHEEVRKDISKFVQKLATGHPMGEKPVSVITLAGENRGASMHLGLDSATREASVHIHRGYKLNPDESTGATTDGEGSSKDKRSEDPTTKENPPSRAFVNSNVQSVNNSILFNSSVTERNPGVQLVVSHTRQEPTKSNGKPDSLESHKAEFNVTPSEKLTYQPTIRRRCLGGLFLEPSDSDPDNPEKPRRHGCRFSRAQKDKEKEIGVL</sequence>
<dbReference type="EMBL" id="RXIC02000025">
    <property type="protein sequence ID" value="KAB1208165.1"/>
    <property type="molecule type" value="Genomic_DNA"/>
</dbReference>
<reference evidence="3" key="1">
    <citation type="submission" date="2018-07" db="EMBL/GenBank/DDBJ databases">
        <authorList>
            <person name="Gao Z.-S."/>
            <person name="Jia H.-M."/>
            <person name="Jia H.-J."/>
            <person name="Cai Q.-L."/>
            <person name="Wang Y."/>
            <person name="Zhao H.-B."/>
        </authorList>
    </citation>
    <scope>NUCLEOTIDE SEQUENCE</scope>
    <source>
        <tissue evidence="3">Leaves</tissue>
    </source>
</reference>
<feature type="compositionally biased region" description="Polar residues" evidence="1">
    <location>
        <begin position="513"/>
        <end position="523"/>
    </location>
</feature>
<organism evidence="3 4">
    <name type="scientific">Morella rubra</name>
    <name type="common">Chinese bayberry</name>
    <dbReference type="NCBI Taxonomy" id="262757"/>
    <lineage>
        <taxon>Eukaryota</taxon>
        <taxon>Viridiplantae</taxon>
        <taxon>Streptophyta</taxon>
        <taxon>Embryophyta</taxon>
        <taxon>Tracheophyta</taxon>
        <taxon>Spermatophyta</taxon>
        <taxon>Magnoliopsida</taxon>
        <taxon>eudicotyledons</taxon>
        <taxon>Gunneridae</taxon>
        <taxon>Pentapetalae</taxon>
        <taxon>rosids</taxon>
        <taxon>fabids</taxon>
        <taxon>Fagales</taxon>
        <taxon>Myricaceae</taxon>
        <taxon>Morella</taxon>
    </lineage>
</organism>
<reference evidence="3" key="3">
    <citation type="submission" date="2019-09" db="EMBL/GenBank/DDBJ databases">
        <authorList>
            <person name="Gao Z."/>
        </authorList>
    </citation>
    <scope>NUCLEOTIDE SEQUENCE</scope>
    <source>
        <tissue evidence="3">Leaves</tissue>
    </source>
</reference>
<dbReference type="Proteomes" id="UP000516437">
    <property type="component" value="Chromosome 7"/>
</dbReference>
<evidence type="ECO:0000256" key="1">
    <source>
        <dbReference type="SAM" id="MobiDB-lite"/>
    </source>
</evidence>
<reference evidence="3 4" key="2">
    <citation type="journal article" date="2019" name="Plant Biotechnol. J.">
        <title>The red bayberry genome and genetic basis of sex determination.</title>
        <authorList>
            <person name="Jia H.M."/>
            <person name="Jia H.J."/>
            <person name="Cai Q.L."/>
            <person name="Wang Y."/>
            <person name="Zhao H.B."/>
            <person name="Yang W.F."/>
            <person name="Wang G.Y."/>
            <person name="Li Y.H."/>
            <person name="Zhan D.L."/>
            <person name="Shen Y.T."/>
            <person name="Niu Q.F."/>
            <person name="Chang L."/>
            <person name="Qiu J."/>
            <person name="Zhao L."/>
            <person name="Xie H.B."/>
            <person name="Fu W.Y."/>
            <person name="Jin J."/>
            <person name="Li X.W."/>
            <person name="Jiao Y."/>
            <person name="Zhou C.C."/>
            <person name="Tu T."/>
            <person name="Chai C.Y."/>
            <person name="Gao J.L."/>
            <person name="Fan L.J."/>
            <person name="van de Weg E."/>
            <person name="Wang J.Y."/>
            <person name="Gao Z.S."/>
        </authorList>
    </citation>
    <scope>NUCLEOTIDE SEQUENCE [LARGE SCALE GENOMIC DNA]</scope>
    <source>
        <tissue evidence="3">Leaves</tissue>
    </source>
</reference>
<evidence type="ECO:0000313" key="2">
    <source>
        <dbReference type="EMBL" id="KAB1208165.1"/>
    </source>
</evidence>
<feature type="compositionally biased region" description="Low complexity" evidence="1">
    <location>
        <begin position="191"/>
        <end position="210"/>
    </location>
</feature>
<feature type="compositionally biased region" description="Low complexity" evidence="1">
    <location>
        <begin position="90"/>
        <end position="109"/>
    </location>
</feature>
<dbReference type="PANTHER" id="PTHR33472">
    <property type="entry name" value="OS01G0106600 PROTEIN"/>
    <property type="match status" value="1"/>
</dbReference>
<evidence type="ECO:0008006" key="5">
    <source>
        <dbReference type="Google" id="ProtNLM"/>
    </source>
</evidence>
<dbReference type="PANTHER" id="PTHR33472:SF24">
    <property type="entry name" value="VEGETATIVE CELL WALL PROTEIN GP1-LIKE"/>
    <property type="match status" value="1"/>
</dbReference>
<dbReference type="Proteomes" id="UP000516437">
    <property type="component" value="Chromosome 6"/>
</dbReference>
<feature type="compositionally biased region" description="Polar residues" evidence="1">
    <location>
        <begin position="430"/>
        <end position="445"/>
    </location>
</feature>
<feature type="region of interest" description="Disordered" evidence="1">
    <location>
        <begin position="1"/>
        <end position="448"/>
    </location>
</feature>
<protein>
    <recommendedName>
        <fullName evidence="5">Proteoglycan 4-like</fullName>
    </recommendedName>
</protein>
<dbReference type="AlphaFoldDB" id="A0A6A1VIF9"/>
<proteinExistence type="predicted"/>
<gene>
    <name evidence="3" type="ORF">CJ030_MR6G019789</name>
    <name evidence="2" type="ORF">CJ030_MR7G012978</name>
</gene>
<evidence type="ECO:0000313" key="3">
    <source>
        <dbReference type="EMBL" id="KAB1210820.1"/>
    </source>
</evidence>
<accession>A0A6A1VIF9</accession>
<feature type="region of interest" description="Disordered" evidence="1">
    <location>
        <begin position="575"/>
        <end position="606"/>
    </location>
</feature>
<feature type="compositionally biased region" description="Polar residues" evidence="1">
    <location>
        <begin position="214"/>
        <end position="259"/>
    </location>
</feature>
<feature type="compositionally biased region" description="Basic and acidic residues" evidence="1">
    <location>
        <begin position="321"/>
        <end position="350"/>
    </location>
</feature>
<feature type="compositionally biased region" description="Basic and acidic residues" evidence="1">
    <location>
        <begin position="524"/>
        <end position="536"/>
    </location>
</feature>
<feature type="compositionally biased region" description="Polar residues" evidence="1">
    <location>
        <begin position="283"/>
        <end position="302"/>
    </location>
</feature>
<feature type="region of interest" description="Disordered" evidence="1">
    <location>
        <begin position="620"/>
        <end position="656"/>
    </location>
</feature>
<dbReference type="EMBL" id="RXIC02000024">
    <property type="protein sequence ID" value="KAB1210820.1"/>
    <property type="molecule type" value="Genomic_DNA"/>
</dbReference>
<comment type="caution">
    <text evidence="3">The sequence shown here is derived from an EMBL/GenBank/DDBJ whole genome shotgun (WGS) entry which is preliminary data.</text>
</comment>
<dbReference type="OrthoDB" id="1709592at2759"/>
<evidence type="ECO:0000313" key="4">
    <source>
        <dbReference type="Proteomes" id="UP000516437"/>
    </source>
</evidence>
<feature type="region of interest" description="Disordered" evidence="1">
    <location>
        <begin position="507"/>
        <end position="548"/>
    </location>
</feature>
<feature type="compositionally biased region" description="Low complexity" evidence="1">
    <location>
        <begin position="70"/>
        <end position="82"/>
    </location>
</feature>
<feature type="compositionally biased region" description="Basic and acidic residues" evidence="1">
    <location>
        <begin position="645"/>
        <end position="656"/>
    </location>
</feature>
<name>A0A6A1VIF9_9ROSI</name>